<accession>A0ABR7J608</accession>
<evidence type="ECO:0000256" key="1">
    <source>
        <dbReference type="SAM" id="SignalP"/>
    </source>
</evidence>
<feature type="domain" description="SusE outer membrane protein" evidence="2">
    <location>
        <begin position="28"/>
        <end position="129"/>
    </location>
</feature>
<name>A0ABR7J608_9FLAO</name>
<dbReference type="EMBL" id="JACRUJ010000001">
    <property type="protein sequence ID" value="MBC5840898.1"/>
    <property type="molecule type" value="Genomic_DNA"/>
</dbReference>
<reference evidence="3 4" key="1">
    <citation type="submission" date="2020-08" db="EMBL/GenBank/DDBJ databases">
        <title>Description of novel Flavobacterium F-380 isolate.</title>
        <authorList>
            <person name="Saticioglu I.B."/>
            <person name="Duman M."/>
            <person name="Altun S."/>
        </authorList>
    </citation>
    <scope>NUCLEOTIDE SEQUENCE [LARGE SCALE GENOMIC DNA]</scope>
    <source>
        <strain evidence="3 4">F-380</strain>
    </source>
</reference>
<organism evidence="3 4">
    <name type="scientific">Flavobacterium kayseriense</name>
    <dbReference type="NCBI Taxonomy" id="2764714"/>
    <lineage>
        <taxon>Bacteria</taxon>
        <taxon>Pseudomonadati</taxon>
        <taxon>Bacteroidota</taxon>
        <taxon>Flavobacteriia</taxon>
        <taxon>Flavobacteriales</taxon>
        <taxon>Flavobacteriaceae</taxon>
        <taxon>Flavobacterium</taxon>
    </lineage>
</organism>
<feature type="chain" id="PRO_5046307554" evidence="1">
    <location>
        <begin position="22"/>
        <end position="370"/>
    </location>
</feature>
<evidence type="ECO:0000259" key="2">
    <source>
        <dbReference type="Pfam" id="PF14292"/>
    </source>
</evidence>
<dbReference type="Pfam" id="PF14292">
    <property type="entry name" value="SusE"/>
    <property type="match status" value="1"/>
</dbReference>
<gene>
    <name evidence="3" type="ORF">H8R23_05730</name>
</gene>
<dbReference type="Gene3D" id="2.60.40.3620">
    <property type="match status" value="1"/>
</dbReference>
<keyword evidence="1" id="KW-0732">Signal</keyword>
<dbReference type="Proteomes" id="UP000629963">
    <property type="component" value="Unassembled WGS sequence"/>
</dbReference>
<evidence type="ECO:0000313" key="3">
    <source>
        <dbReference type="EMBL" id="MBC5840898.1"/>
    </source>
</evidence>
<evidence type="ECO:0000313" key="4">
    <source>
        <dbReference type="Proteomes" id="UP000629963"/>
    </source>
</evidence>
<comment type="caution">
    <text evidence="3">The sequence shown here is derived from an EMBL/GenBank/DDBJ whole genome shotgun (WGS) entry which is preliminary data.</text>
</comment>
<proteinExistence type="predicted"/>
<dbReference type="RefSeq" id="WP_187009448.1">
    <property type="nucleotide sequence ID" value="NZ_JACRUI010000001.1"/>
</dbReference>
<protein>
    <submittedName>
        <fullName evidence="3">SusE domain-containing protein</fullName>
    </submittedName>
</protein>
<keyword evidence="4" id="KW-1185">Reference proteome</keyword>
<sequence length="370" mass="40051">MKNLHKMLFAFLSIALVSCTADDVENRPVLESITTPEVLAPEANKSYVLIEADKDKDADRFVWSAAKYSDKVVVEYALMIDVQGGDFTKAQKLITTSDLTQVAVTVKNLNEAVIALGAEPGAAKLFDVKVMSTVAGNLPMMSKNVLTINVTAYTGLVPYAFTDWYLIGGAVEGGWENNVDTAHQPMFRGGVNSNIYKFTGYFIAGNFKLISQKGSWAFQLGNAGSGAIEIKDNAGEFTIPSTGYYTFTFNTTTLTYSLIPFNANSASIYSRIGFLGSSRTGTDAGWNGDDTSMTVSTFNSHTWSLSVSLYDGKGKFRANNVWDTSWGGDTSFSGFTGNGASGGDIPVAKTKYKVYFNDLDGSYLMLPNQE</sequence>
<dbReference type="PROSITE" id="PS51257">
    <property type="entry name" value="PROKAR_LIPOPROTEIN"/>
    <property type="match status" value="1"/>
</dbReference>
<dbReference type="InterPro" id="IPR025970">
    <property type="entry name" value="SusE"/>
</dbReference>
<feature type="signal peptide" evidence="1">
    <location>
        <begin position="1"/>
        <end position="21"/>
    </location>
</feature>